<evidence type="ECO:0000313" key="8">
    <source>
        <dbReference type="Proteomes" id="UP000050535"/>
    </source>
</evidence>
<dbReference type="InterPro" id="IPR004358">
    <property type="entry name" value="Sig_transdc_His_kin-like_C"/>
</dbReference>
<evidence type="ECO:0000259" key="6">
    <source>
        <dbReference type="PROSITE" id="PS50109"/>
    </source>
</evidence>
<dbReference type="InterPro" id="IPR005467">
    <property type="entry name" value="His_kinase_dom"/>
</dbReference>
<dbReference type="AlphaFoldDB" id="A0A0P7HRC2"/>
<proteinExistence type="predicted"/>
<organism evidence="7 8">
    <name type="scientific">Halolamina pelagica</name>
    <dbReference type="NCBI Taxonomy" id="699431"/>
    <lineage>
        <taxon>Archaea</taxon>
        <taxon>Methanobacteriati</taxon>
        <taxon>Methanobacteriota</taxon>
        <taxon>Stenosarchaea group</taxon>
        <taxon>Halobacteria</taxon>
        <taxon>Halobacteriales</taxon>
        <taxon>Haloferacaceae</taxon>
    </lineage>
</organism>
<evidence type="ECO:0000256" key="5">
    <source>
        <dbReference type="ARBA" id="ARBA00023012"/>
    </source>
</evidence>
<dbReference type="STRING" id="699431.SY89_03449"/>
<dbReference type="EC" id="2.7.13.3" evidence="2"/>
<dbReference type="GO" id="GO:0000160">
    <property type="term" value="P:phosphorelay signal transduction system"/>
    <property type="evidence" value="ECO:0007669"/>
    <property type="project" value="UniProtKB-KW"/>
</dbReference>
<dbReference type="Proteomes" id="UP000050535">
    <property type="component" value="Unassembled WGS sequence"/>
</dbReference>
<evidence type="ECO:0000256" key="2">
    <source>
        <dbReference type="ARBA" id="ARBA00012438"/>
    </source>
</evidence>
<dbReference type="InterPro" id="IPR036890">
    <property type="entry name" value="HATPase_C_sf"/>
</dbReference>
<gene>
    <name evidence="7" type="ORF">SY89_03449</name>
</gene>
<evidence type="ECO:0000256" key="1">
    <source>
        <dbReference type="ARBA" id="ARBA00000085"/>
    </source>
</evidence>
<sequence>MKQLLENLIRNAVEHGGSDVTVTIGDLVDGFYVADDGPGIPEPDRANVFEAGYSTTQDGTGFGLNIVHEIASAHGWDVRVRDADGGGARFEFTDVDVVK</sequence>
<keyword evidence="4 7" id="KW-0418">Kinase</keyword>
<reference evidence="8" key="1">
    <citation type="submission" date="2013-11" db="EMBL/GenBank/DDBJ databases">
        <authorList>
            <person name="Hoang H.T."/>
            <person name="Killian M.L."/>
            <person name="Madson D.M."/>
            <person name="Arruda P.H.E."/>
            <person name="Sun D."/>
            <person name="Schwartz K.J."/>
            <person name="Yoon K."/>
        </authorList>
    </citation>
    <scope>NUCLEOTIDE SEQUENCE [LARGE SCALE GENOMIC DNA]</scope>
    <source>
        <strain evidence="8">CDK2</strain>
    </source>
</reference>
<keyword evidence="8" id="KW-1185">Reference proteome</keyword>
<keyword evidence="5" id="KW-0902">Two-component regulatory system</keyword>
<name>A0A0P7HRC2_9EURY</name>
<dbReference type="PANTHER" id="PTHR43711:SF1">
    <property type="entry name" value="HISTIDINE KINASE 1"/>
    <property type="match status" value="1"/>
</dbReference>
<dbReference type="PRINTS" id="PR00344">
    <property type="entry name" value="BCTRLSENSOR"/>
</dbReference>
<comment type="catalytic activity">
    <reaction evidence="1">
        <text>ATP + protein L-histidine = ADP + protein N-phospho-L-histidine.</text>
        <dbReference type="EC" id="2.7.13.3"/>
    </reaction>
</comment>
<dbReference type="CDD" id="cd00075">
    <property type="entry name" value="HATPase"/>
    <property type="match status" value="1"/>
</dbReference>
<dbReference type="PROSITE" id="PS50109">
    <property type="entry name" value="HIS_KIN"/>
    <property type="match status" value="1"/>
</dbReference>
<dbReference type="SUPFAM" id="SSF55874">
    <property type="entry name" value="ATPase domain of HSP90 chaperone/DNA topoisomerase II/histidine kinase"/>
    <property type="match status" value="1"/>
</dbReference>
<evidence type="ECO:0000256" key="4">
    <source>
        <dbReference type="ARBA" id="ARBA00022777"/>
    </source>
</evidence>
<dbReference type="Pfam" id="PF02518">
    <property type="entry name" value="HATPase_c"/>
    <property type="match status" value="1"/>
</dbReference>
<dbReference type="InterPro" id="IPR050736">
    <property type="entry name" value="Sensor_HK_Regulatory"/>
</dbReference>
<keyword evidence="3" id="KW-0808">Transferase</keyword>
<dbReference type="Gene3D" id="3.30.565.10">
    <property type="entry name" value="Histidine kinase-like ATPase, C-terminal domain"/>
    <property type="match status" value="1"/>
</dbReference>
<dbReference type="RefSeq" id="WP_054584966.1">
    <property type="nucleotide sequence ID" value="NZ_LGUC01000002.1"/>
</dbReference>
<comment type="caution">
    <text evidence="7">The sequence shown here is derived from an EMBL/GenBank/DDBJ whole genome shotgun (WGS) entry which is preliminary data.</text>
</comment>
<evidence type="ECO:0000256" key="3">
    <source>
        <dbReference type="ARBA" id="ARBA00022679"/>
    </source>
</evidence>
<dbReference type="SMART" id="SM00387">
    <property type="entry name" value="HATPase_c"/>
    <property type="match status" value="1"/>
</dbReference>
<feature type="domain" description="Histidine kinase" evidence="6">
    <location>
        <begin position="1"/>
        <end position="93"/>
    </location>
</feature>
<dbReference type="GO" id="GO:0004673">
    <property type="term" value="F:protein histidine kinase activity"/>
    <property type="evidence" value="ECO:0007669"/>
    <property type="project" value="UniProtKB-EC"/>
</dbReference>
<dbReference type="PATRIC" id="fig|699431.3.peg.3540"/>
<dbReference type="PANTHER" id="PTHR43711">
    <property type="entry name" value="TWO-COMPONENT HISTIDINE KINASE"/>
    <property type="match status" value="1"/>
</dbReference>
<accession>A0A0P7HRC2</accession>
<dbReference type="InterPro" id="IPR003594">
    <property type="entry name" value="HATPase_dom"/>
</dbReference>
<dbReference type="EMBL" id="LGUC01000002">
    <property type="protein sequence ID" value="KPN29215.1"/>
    <property type="molecule type" value="Genomic_DNA"/>
</dbReference>
<protein>
    <recommendedName>
        <fullName evidence="2">histidine kinase</fullName>
        <ecNumber evidence="2">2.7.13.3</ecNumber>
    </recommendedName>
</protein>
<evidence type="ECO:0000313" key="7">
    <source>
        <dbReference type="EMBL" id="KPN29215.1"/>
    </source>
</evidence>